<dbReference type="SUPFAM" id="SSF47384">
    <property type="entry name" value="Homodimeric domain of signal transducing histidine kinase"/>
    <property type="match status" value="1"/>
</dbReference>
<feature type="region of interest" description="Disordered" evidence="5">
    <location>
        <begin position="237"/>
        <end position="265"/>
    </location>
</feature>
<dbReference type="SUPFAM" id="SSF52172">
    <property type="entry name" value="CheY-like"/>
    <property type="match status" value="1"/>
</dbReference>
<feature type="domain" description="Response regulatory" evidence="7">
    <location>
        <begin position="798"/>
        <end position="915"/>
    </location>
</feature>
<dbReference type="GO" id="GO:0000155">
    <property type="term" value="F:phosphorelay sensor kinase activity"/>
    <property type="evidence" value="ECO:0007669"/>
    <property type="project" value="InterPro"/>
</dbReference>
<dbReference type="NCBIfam" id="TIGR00229">
    <property type="entry name" value="sensory_box"/>
    <property type="match status" value="1"/>
</dbReference>
<sequence length="918" mass="100755">MTHLFHYALRPGGYLFLGPSENIVGAPDLFRALDKTHRIFQRNETLARPPLSIPLPAAHLGRPANVVSLGTAARLGKEAPASVQVLERLLVQHFSPAWVVINSHGDVVYFSPRTGRYLEPPPGAPSTNLIDMARKSIRLDLRTAVHQAHRTGSTVTREDLIVEANGEMQRINLIVRPVRELGEDNGLLMVVFQELGPPRSRQETEAEDQGSTAGDSIAQQLESELRMTKEHLQATVEELETSNEELTSANEELLSTNEELQSSNEELQTSKEEMQSVNEELETINAELAKKVEQLDSAHSDLQNLFESTQVASVYLDKELHIKKFTPAATQVFRLVQTDVGRSINDIVPRFTDSNLPESVRDVVRNFGARERLVQLADGSATYMARILPYRSVSNVIDGVVLTFVDVTALTRAQTRQAELAAIVESSLDAIVAHDPDGIITTWNASAARMFGYNAQEAVGKSISLIVPPEKHAESENLHARVRRGELVEPFESVRLTREGHRLPVSIIVSAIRNTQGQISGASASFRDLTDALRAKETLQSEILHRDQFMAVLSHELRGPMAPLRMSLDVLRMPAASLEQAEKAKAMMERQLGQLTNLVDQLLDVSRISRGKIAMDMKVVNLTQLLTAVVDDYRVFIESQGLVFNVKLPQGGLWVHGDSTRLTQAVGNVLHNAGKFTDQGSVDFDLGHDESRRWAVLIVRDSGTGMNPEQLADLFQPFRQADRTLDRTKGGLGLGLVLTKGLIESHGGTVEAHSNGIGSGSQFTIRLPLIQGARMDSPEPAREATKAAPSKENGEPWRVLVVEDNPDAGDSLRFALELSGYEVRVAPDGNTALELAQKIKPNVVLCDIGLPGSMDGYAVAAAFRADPALTNTHLVALTGYGREQDQSRALKAGFELHLRKPTDIAALRRAIASLRGRR</sequence>
<dbReference type="CDD" id="cd00130">
    <property type="entry name" value="PAS"/>
    <property type="match status" value="1"/>
</dbReference>
<dbReference type="Pfam" id="PF02518">
    <property type="entry name" value="HATPase_c"/>
    <property type="match status" value="1"/>
</dbReference>
<dbReference type="CDD" id="cd17580">
    <property type="entry name" value="REC_2_DhkD-like"/>
    <property type="match status" value="1"/>
</dbReference>
<evidence type="ECO:0000256" key="2">
    <source>
        <dbReference type="ARBA" id="ARBA00012438"/>
    </source>
</evidence>
<dbReference type="Pfam" id="PF13596">
    <property type="entry name" value="PAS_10"/>
    <property type="match status" value="1"/>
</dbReference>
<feature type="domain" description="PAC" evidence="9">
    <location>
        <begin position="489"/>
        <end position="541"/>
    </location>
</feature>
<dbReference type="InterPro" id="IPR001789">
    <property type="entry name" value="Sig_transdc_resp-reg_receiver"/>
</dbReference>
<dbReference type="Pfam" id="PF00989">
    <property type="entry name" value="PAS"/>
    <property type="match status" value="1"/>
</dbReference>
<dbReference type="InterPro" id="IPR005467">
    <property type="entry name" value="His_kinase_dom"/>
</dbReference>
<dbReference type="Pfam" id="PF00512">
    <property type="entry name" value="HisKA"/>
    <property type="match status" value="1"/>
</dbReference>
<reference evidence="10 11" key="1">
    <citation type="journal article" date="2019" name="Nat. Microbiol.">
        <title>Mediterranean grassland soil C-N compound turnover is dependent on rainfall and depth, and is mediated by genomically divergent microorganisms.</title>
        <authorList>
            <person name="Diamond S."/>
            <person name="Andeer P.F."/>
            <person name="Li Z."/>
            <person name="Crits-Christoph A."/>
            <person name="Burstein D."/>
            <person name="Anantharaman K."/>
            <person name="Lane K.R."/>
            <person name="Thomas B.C."/>
            <person name="Pan C."/>
            <person name="Northen T.R."/>
            <person name="Banfield J.F."/>
        </authorList>
    </citation>
    <scope>NUCLEOTIDE SEQUENCE [LARGE SCALE GENOMIC DNA]</scope>
    <source>
        <strain evidence="10">WS_8</strain>
    </source>
</reference>
<evidence type="ECO:0000259" key="7">
    <source>
        <dbReference type="PROSITE" id="PS50110"/>
    </source>
</evidence>
<dbReference type="InterPro" id="IPR003594">
    <property type="entry name" value="HATPase_dom"/>
</dbReference>
<dbReference type="PRINTS" id="PR00344">
    <property type="entry name" value="BCTRLSENSOR"/>
</dbReference>
<dbReference type="InterPro" id="IPR036890">
    <property type="entry name" value="HATPase_C_sf"/>
</dbReference>
<accession>A0A538TE28</accession>
<dbReference type="CDD" id="cd00082">
    <property type="entry name" value="HisKA"/>
    <property type="match status" value="1"/>
</dbReference>
<dbReference type="Pfam" id="PF00072">
    <property type="entry name" value="Response_reg"/>
    <property type="match status" value="1"/>
</dbReference>
<evidence type="ECO:0000256" key="5">
    <source>
        <dbReference type="SAM" id="MobiDB-lite"/>
    </source>
</evidence>
<evidence type="ECO:0000313" key="11">
    <source>
        <dbReference type="Proteomes" id="UP000316609"/>
    </source>
</evidence>
<dbReference type="EC" id="2.7.13.3" evidence="2"/>
<dbReference type="Gene3D" id="1.10.287.130">
    <property type="match status" value="1"/>
</dbReference>
<dbReference type="SMART" id="SM00387">
    <property type="entry name" value="HATPase_c"/>
    <property type="match status" value="1"/>
</dbReference>
<dbReference type="Gene3D" id="3.40.50.2300">
    <property type="match status" value="1"/>
</dbReference>
<name>A0A538TE28_UNCEI</name>
<dbReference type="PROSITE" id="PS50113">
    <property type="entry name" value="PAC"/>
    <property type="match status" value="1"/>
</dbReference>
<comment type="catalytic activity">
    <reaction evidence="1">
        <text>ATP + protein L-histidine = ADP + protein N-phospho-L-histidine.</text>
        <dbReference type="EC" id="2.7.13.3"/>
    </reaction>
</comment>
<dbReference type="SMART" id="SM00091">
    <property type="entry name" value="PAS"/>
    <property type="match status" value="3"/>
</dbReference>
<dbReference type="PROSITE" id="PS50109">
    <property type="entry name" value="HIS_KIN"/>
    <property type="match status" value="1"/>
</dbReference>
<evidence type="ECO:0000259" key="9">
    <source>
        <dbReference type="PROSITE" id="PS50113"/>
    </source>
</evidence>
<dbReference type="InterPro" id="IPR036097">
    <property type="entry name" value="HisK_dim/P_sf"/>
</dbReference>
<feature type="modified residue" description="4-aspartylphosphate" evidence="4">
    <location>
        <position position="847"/>
    </location>
</feature>
<dbReference type="InterPro" id="IPR000014">
    <property type="entry name" value="PAS"/>
</dbReference>
<dbReference type="SMART" id="SM00448">
    <property type="entry name" value="REC"/>
    <property type="match status" value="1"/>
</dbReference>
<proteinExistence type="predicted"/>
<dbReference type="InterPro" id="IPR003661">
    <property type="entry name" value="HisK_dim/P_dom"/>
</dbReference>
<gene>
    <name evidence="10" type="ORF">E6K78_12335</name>
</gene>
<organism evidence="10 11">
    <name type="scientific">Eiseniibacteriota bacterium</name>
    <dbReference type="NCBI Taxonomy" id="2212470"/>
    <lineage>
        <taxon>Bacteria</taxon>
        <taxon>Candidatus Eiseniibacteriota</taxon>
    </lineage>
</organism>
<dbReference type="Gene3D" id="3.40.50.150">
    <property type="entry name" value="Vaccinia Virus protein VP39"/>
    <property type="match status" value="1"/>
</dbReference>
<dbReference type="InterPro" id="IPR035965">
    <property type="entry name" value="PAS-like_dom_sf"/>
</dbReference>
<dbReference type="Proteomes" id="UP000316609">
    <property type="component" value="Unassembled WGS sequence"/>
</dbReference>
<dbReference type="InterPro" id="IPR029063">
    <property type="entry name" value="SAM-dependent_MTases_sf"/>
</dbReference>
<dbReference type="PROSITE" id="PS50110">
    <property type="entry name" value="RESPONSE_REGULATORY"/>
    <property type="match status" value="1"/>
</dbReference>
<keyword evidence="3 4" id="KW-0597">Phosphoprotein</keyword>
<dbReference type="SMART" id="SM00388">
    <property type="entry name" value="HisKA"/>
    <property type="match status" value="1"/>
</dbReference>
<feature type="compositionally biased region" description="Polar residues" evidence="5">
    <location>
        <begin position="249"/>
        <end position="265"/>
    </location>
</feature>
<dbReference type="Gene3D" id="3.30.450.20">
    <property type="entry name" value="PAS domain"/>
    <property type="match status" value="2"/>
</dbReference>
<dbReference type="InterPro" id="IPR013767">
    <property type="entry name" value="PAS_fold"/>
</dbReference>
<dbReference type="InterPro" id="IPR011006">
    <property type="entry name" value="CheY-like_superfamily"/>
</dbReference>
<evidence type="ECO:0000259" key="6">
    <source>
        <dbReference type="PROSITE" id="PS50109"/>
    </source>
</evidence>
<evidence type="ECO:0000256" key="4">
    <source>
        <dbReference type="PROSITE-ProRule" id="PRU00169"/>
    </source>
</evidence>
<protein>
    <recommendedName>
        <fullName evidence="2">histidine kinase</fullName>
        <ecNumber evidence="2">2.7.13.3</ecNumber>
    </recommendedName>
</protein>
<evidence type="ECO:0000256" key="1">
    <source>
        <dbReference type="ARBA" id="ARBA00000085"/>
    </source>
</evidence>
<dbReference type="InterPro" id="IPR000700">
    <property type="entry name" value="PAS-assoc_C"/>
</dbReference>
<dbReference type="PANTHER" id="PTHR43547:SF2">
    <property type="entry name" value="HYBRID SIGNAL TRANSDUCTION HISTIDINE KINASE C"/>
    <property type="match status" value="1"/>
</dbReference>
<evidence type="ECO:0000256" key="3">
    <source>
        <dbReference type="ARBA" id="ARBA00022553"/>
    </source>
</evidence>
<dbReference type="PANTHER" id="PTHR43547">
    <property type="entry name" value="TWO-COMPONENT HISTIDINE KINASE"/>
    <property type="match status" value="1"/>
</dbReference>
<evidence type="ECO:0000259" key="8">
    <source>
        <dbReference type="PROSITE" id="PS50112"/>
    </source>
</evidence>
<dbReference type="InterPro" id="IPR004358">
    <property type="entry name" value="Sig_transdc_His_kin-like_C"/>
</dbReference>
<dbReference type="EMBL" id="VBOY01000154">
    <property type="protein sequence ID" value="TMQ61890.1"/>
    <property type="molecule type" value="Genomic_DNA"/>
</dbReference>
<evidence type="ECO:0000313" key="10">
    <source>
        <dbReference type="EMBL" id="TMQ61890.1"/>
    </source>
</evidence>
<feature type="domain" description="PAS" evidence="8">
    <location>
        <begin position="416"/>
        <end position="485"/>
    </location>
</feature>
<dbReference type="GO" id="GO:0006355">
    <property type="term" value="P:regulation of DNA-templated transcription"/>
    <property type="evidence" value="ECO:0007669"/>
    <property type="project" value="InterPro"/>
</dbReference>
<comment type="caution">
    <text evidence="10">The sequence shown here is derived from an EMBL/GenBank/DDBJ whole genome shotgun (WGS) entry which is preliminary data.</text>
</comment>
<feature type="domain" description="Histidine kinase" evidence="6">
    <location>
        <begin position="552"/>
        <end position="771"/>
    </location>
</feature>
<dbReference type="AlphaFoldDB" id="A0A538TE28"/>
<dbReference type="Gene3D" id="3.30.565.10">
    <property type="entry name" value="Histidine kinase-like ATPase, C-terminal domain"/>
    <property type="match status" value="1"/>
</dbReference>
<dbReference type="SUPFAM" id="SSF55874">
    <property type="entry name" value="ATPase domain of HSP90 chaperone/DNA topoisomerase II/histidine kinase"/>
    <property type="match status" value="1"/>
</dbReference>
<dbReference type="PROSITE" id="PS50112">
    <property type="entry name" value="PAS"/>
    <property type="match status" value="1"/>
</dbReference>
<dbReference type="SUPFAM" id="SSF55785">
    <property type="entry name" value="PYP-like sensor domain (PAS domain)"/>
    <property type="match status" value="2"/>
</dbReference>